<organism evidence="1 2">
    <name type="scientific">Eretmocerus hayati</name>
    <dbReference type="NCBI Taxonomy" id="131215"/>
    <lineage>
        <taxon>Eukaryota</taxon>
        <taxon>Metazoa</taxon>
        <taxon>Ecdysozoa</taxon>
        <taxon>Arthropoda</taxon>
        <taxon>Hexapoda</taxon>
        <taxon>Insecta</taxon>
        <taxon>Pterygota</taxon>
        <taxon>Neoptera</taxon>
        <taxon>Endopterygota</taxon>
        <taxon>Hymenoptera</taxon>
        <taxon>Apocrita</taxon>
        <taxon>Proctotrupomorpha</taxon>
        <taxon>Chalcidoidea</taxon>
        <taxon>Aphelinidae</taxon>
        <taxon>Aphelininae</taxon>
        <taxon>Eretmocerus</taxon>
    </lineage>
</organism>
<dbReference type="Proteomes" id="UP001239111">
    <property type="component" value="Chromosome 4"/>
</dbReference>
<evidence type="ECO:0000313" key="1">
    <source>
        <dbReference type="EMBL" id="KAJ8668106.1"/>
    </source>
</evidence>
<protein>
    <submittedName>
        <fullName evidence="1">Uncharacterized protein</fullName>
    </submittedName>
</protein>
<proteinExistence type="predicted"/>
<evidence type="ECO:0000313" key="2">
    <source>
        <dbReference type="Proteomes" id="UP001239111"/>
    </source>
</evidence>
<name>A0ACC2NAL9_9HYME</name>
<accession>A0ACC2NAL9</accession>
<keyword evidence="2" id="KW-1185">Reference proteome</keyword>
<comment type="caution">
    <text evidence="1">The sequence shown here is derived from an EMBL/GenBank/DDBJ whole genome shotgun (WGS) entry which is preliminary data.</text>
</comment>
<reference evidence="1" key="1">
    <citation type="submission" date="2023-04" db="EMBL/GenBank/DDBJ databases">
        <title>A chromosome-level genome assembly of the parasitoid wasp Eretmocerus hayati.</title>
        <authorList>
            <person name="Zhong Y."/>
            <person name="Liu S."/>
            <person name="Liu Y."/>
        </authorList>
    </citation>
    <scope>NUCLEOTIDE SEQUENCE</scope>
    <source>
        <strain evidence="1">ZJU_SS_LIU_2023</strain>
    </source>
</reference>
<sequence>MAESQPIVGVDSADEQNHQQSSDETVSIGSRASGSSKGDAEGNNNQQRLTLTTTPGTPYRRLSEPGLGSARDRLPIFSNGTLLALPAPPIESDDGVDDEGEDIGRLRVPEMIRSAKSCSPRPPSRAVSRASIYPSAKSTIAREAFGKSFFVGIV</sequence>
<dbReference type="EMBL" id="CM056744">
    <property type="protein sequence ID" value="KAJ8668106.1"/>
    <property type="molecule type" value="Genomic_DNA"/>
</dbReference>
<gene>
    <name evidence="1" type="ORF">QAD02_009769</name>
</gene>